<dbReference type="InterPro" id="IPR003593">
    <property type="entry name" value="AAA+_ATPase"/>
</dbReference>
<dbReference type="PANTHER" id="PTHR30050:SF2">
    <property type="entry name" value="CHROMOSOMAL REPLICATION INITIATOR PROTEIN DNAA"/>
    <property type="match status" value="1"/>
</dbReference>
<dbReference type="SUPFAM" id="SSF48295">
    <property type="entry name" value="TrpR-like"/>
    <property type="match status" value="1"/>
</dbReference>
<dbReference type="InterPro" id="IPR027417">
    <property type="entry name" value="P-loop_NTPase"/>
</dbReference>
<dbReference type="NCBIfam" id="TIGR00362">
    <property type="entry name" value="DnaA"/>
    <property type="match status" value="1"/>
</dbReference>
<dbReference type="Gene3D" id="1.10.8.60">
    <property type="match status" value="1"/>
</dbReference>
<evidence type="ECO:0000256" key="1">
    <source>
        <dbReference type="ARBA" id="ARBA00006583"/>
    </source>
</evidence>
<keyword evidence="4" id="KW-0547">Nucleotide-binding</keyword>
<feature type="domain" description="AAA+ ATPase" evidence="8">
    <location>
        <begin position="59"/>
        <end position="186"/>
    </location>
</feature>
<dbReference type="InterPro" id="IPR018312">
    <property type="entry name" value="Chromosome_initiator_DnaA_CS"/>
</dbReference>
<comment type="caution">
    <text evidence="10">The sequence shown here is derived from an EMBL/GenBank/DDBJ whole genome shotgun (WGS) entry which is preliminary data.</text>
</comment>
<dbReference type="PROSITE" id="PS01008">
    <property type="entry name" value="DNAA"/>
    <property type="match status" value="1"/>
</dbReference>
<evidence type="ECO:0000256" key="4">
    <source>
        <dbReference type="ARBA" id="ARBA00022741"/>
    </source>
</evidence>
<evidence type="ECO:0008006" key="11">
    <source>
        <dbReference type="Google" id="ProtNLM"/>
    </source>
</evidence>
<evidence type="ECO:0000256" key="6">
    <source>
        <dbReference type="ARBA" id="ARBA00023121"/>
    </source>
</evidence>
<keyword evidence="7" id="KW-0238">DNA-binding</keyword>
<keyword evidence="3" id="KW-0235">DNA replication</keyword>
<dbReference type="GO" id="GO:0008289">
    <property type="term" value="F:lipid binding"/>
    <property type="evidence" value="ECO:0007669"/>
    <property type="project" value="UniProtKB-KW"/>
</dbReference>
<name>A0A0F9FA06_9ZZZZ</name>
<comment type="similarity">
    <text evidence="1">Belongs to the DnaA family.</text>
</comment>
<keyword evidence="2" id="KW-0963">Cytoplasm</keyword>
<dbReference type="Pfam" id="PF08299">
    <property type="entry name" value="Bac_DnaA_C"/>
    <property type="match status" value="1"/>
</dbReference>
<dbReference type="SMART" id="SM00382">
    <property type="entry name" value="AAA"/>
    <property type="match status" value="1"/>
</dbReference>
<sequence length="364" mass="40170">LVSVCFMASASAEAAPAGPALQLAPVLSRDYTFDTFVTGPCNRLAHAACGAVAESPGKAYNPLFIYGAAGLGKTHLLQAICHEVVSRAAAKIIFLSCETFINHLIEAIELGRLLDFRYRYRQADVLVVDDVQFLSRHEQTQEEFFHTFNTLYQTQKQIVLSCDRPPTEIPLLEERLISRFNWGLVTGISRPAYETRVAIIRKKASARGLSLPEDVVCLIAGTIDSNTRELEGAITKVAMLAQVLERRIDLSLAEEAIGLDAQSGSPEVTIEQIIDAVTKHFSVRLADLQSRKRTKSISLPRQVGMYLARSLTRHSLAEIGGYFGGRDHTTVLHANRTIQNLCKSDATVQAAVERLTYRIRSACR</sequence>
<dbReference type="Gene3D" id="1.10.1750.10">
    <property type="match status" value="1"/>
</dbReference>
<evidence type="ECO:0000256" key="5">
    <source>
        <dbReference type="ARBA" id="ARBA00022840"/>
    </source>
</evidence>
<accession>A0A0F9FA06</accession>
<dbReference type="HAMAP" id="MF_00377">
    <property type="entry name" value="DnaA_bact"/>
    <property type="match status" value="1"/>
</dbReference>
<organism evidence="10">
    <name type="scientific">marine sediment metagenome</name>
    <dbReference type="NCBI Taxonomy" id="412755"/>
    <lineage>
        <taxon>unclassified sequences</taxon>
        <taxon>metagenomes</taxon>
        <taxon>ecological metagenomes</taxon>
    </lineage>
</organism>
<evidence type="ECO:0000256" key="2">
    <source>
        <dbReference type="ARBA" id="ARBA00022490"/>
    </source>
</evidence>
<dbReference type="GO" id="GO:0006270">
    <property type="term" value="P:DNA replication initiation"/>
    <property type="evidence" value="ECO:0007669"/>
    <property type="project" value="InterPro"/>
</dbReference>
<dbReference type="GO" id="GO:0006275">
    <property type="term" value="P:regulation of DNA replication"/>
    <property type="evidence" value="ECO:0007669"/>
    <property type="project" value="InterPro"/>
</dbReference>
<feature type="non-terminal residue" evidence="10">
    <location>
        <position position="1"/>
    </location>
</feature>
<dbReference type="FunFam" id="3.40.50.300:FF:000668">
    <property type="entry name" value="Chromosomal replication initiator protein DnaA"/>
    <property type="match status" value="1"/>
</dbReference>
<dbReference type="InterPro" id="IPR010921">
    <property type="entry name" value="Trp_repressor/repl_initiator"/>
</dbReference>
<evidence type="ECO:0000259" key="9">
    <source>
        <dbReference type="SMART" id="SM00760"/>
    </source>
</evidence>
<dbReference type="Gene3D" id="3.40.50.300">
    <property type="entry name" value="P-loop containing nucleotide triphosphate hydrolases"/>
    <property type="match status" value="1"/>
</dbReference>
<evidence type="ECO:0000256" key="7">
    <source>
        <dbReference type="ARBA" id="ARBA00023125"/>
    </source>
</evidence>
<protein>
    <recommendedName>
        <fullName evidence="11">Chromosomal replication initiator protein DnaA</fullName>
    </recommendedName>
</protein>
<gene>
    <name evidence="10" type="ORF">LCGC14_1977240</name>
</gene>
<dbReference type="PRINTS" id="PR00051">
    <property type="entry name" value="DNAA"/>
</dbReference>
<dbReference type="InterPro" id="IPR013159">
    <property type="entry name" value="DnaA_C"/>
</dbReference>
<feature type="domain" description="Chromosomal replication initiator DnaA C-terminal" evidence="9">
    <location>
        <begin position="269"/>
        <end position="338"/>
    </location>
</feature>
<dbReference type="InterPro" id="IPR013317">
    <property type="entry name" value="DnaA_dom"/>
</dbReference>
<keyword evidence="5" id="KW-0067">ATP-binding</keyword>
<dbReference type="GO" id="GO:0005524">
    <property type="term" value="F:ATP binding"/>
    <property type="evidence" value="ECO:0007669"/>
    <property type="project" value="UniProtKB-KW"/>
</dbReference>
<dbReference type="EMBL" id="LAZR01022056">
    <property type="protein sequence ID" value="KKL83189.1"/>
    <property type="molecule type" value="Genomic_DNA"/>
</dbReference>
<keyword evidence="6" id="KW-0446">Lipid-binding</keyword>
<evidence type="ECO:0000259" key="8">
    <source>
        <dbReference type="SMART" id="SM00382"/>
    </source>
</evidence>
<evidence type="ECO:0000313" key="10">
    <source>
        <dbReference type="EMBL" id="KKL83189.1"/>
    </source>
</evidence>
<dbReference type="CDD" id="cd06571">
    <property type="entry name" value="Bac_DnaA_C"/>
    <property type="match status" value="1"/>
</dbReference>
<dbReference type="GO" id="GO:0003688">
    <property type="term" value="F:DNA replication origin binding"/>
    <property type="evidence" value="ECO:0007669"/>
    <property type="project" value="InterPro"/>
</dbReference>
<dbReference type="Pfam" id="PF00308">
    <property type="entry name" value="Bac_DnaA"/>
    <property type="match status" value="1"/>
</dbReference>
<evidence type="ECO:0000256" key="3">
    <source>
        <dbReference type="ARBA" id="ARBA00022705"/>
    </source>
</evidence>
<dbReference type="InterPro" id="IPR001957">
    <property type="entry name" value="Chromosome_initiator_DnaA"/>
</dbReference>
<dbReference type="SUPFAM" id="SSF52540">
    <property type="entry name" value="P-loop containing nucleoside triphosphate hydrolases"/>
    <property type="match status" value="1"/>
</dbReference>
<dbReference type="GO" id="GO:0005886">
    <property type="term" value="C:plasma membrane"/>
    <property type="evidence" value="ECO:0007669"/>
    <property type="project" value="TreeGrafter"/>
</dbReference>
<dbReference type="AlphaFoldDB" id="A0A0F9FA06"/>
<reference evidence="10" key="1">
    <citation type="journal article" date="2015" name="Nature">
        <title>Complex archaea that bridge the gap between prokaryotes and eukaryotes.</title>
        <authorList>
            <person name="Spang A."/>
            <person name="Saw J.H."/>
            <person name="Jorgensen S.L."/>
            <person name="Zaremba-Niedzwiedzka K."/>
            <person name="Martijn J."/>
            <person name="Lind A.E."/>
            <person name="van Eijk R."/>
            <person name="Schleper C."/>
            <person name="Guy L."/>
            <person name="Ettema T.J."/>
        </authorList>
    </citation>
    <scope>NUCLEOTIDE SEQUENCE</scope>
</reference>
<dbReference type="SMART" id="SM00760">
    <property type="entry name" value="Bac_DnaA_C"/>
    <property type="match status" value="1"/>
</dbReference>
<proteinExistence type="inferred from homology"/>
<dbReference type="CDD" id="cd00009">
    <property type="entry name" value="AAA"/>
    <property type="match status" value="1"/>
</dbReference>
<dbReference type="InterPro" id="IPR020591">
    <property type="entry name" value="Chromosome_initiator_DnaA-like"/>
</dbReference>
<dbReference type="PANTHER" id="PTHR30050">
    <property type="entry name" value="CHROMOSOMAL REPLICATION INITIATOR PROTEIN DNAA"/>
    <property type="match status" value="1"/>
</dbReference>